<organism evidence="7 8">
    <name type="scientific">Pterulicium gracile</name>
    <dbReference type="NCBI Taxonomy" id="1884261"/>
    <lineage>
        <taxon>Eukaryota</taxon>
        <taxon>Fungi</taxon>
        <taxon>Dikarya</taxon>
        <taxon>Basidiomycota</taxon>
        <taxon>Agaricomycotina</taxon>
        <taxon>Agaricomycetes</taxon>
        <taxon>Agaricomycetidae</taxon>
        <taxon>Agaricales</taxon>
        <taxon>Pleurotineae</taxon>
        <taxon>Pterulaceae</taxon>
        <taxon>Pterulicium</taxon>
    </lineage>
</organism>
<feature type="domain" description="Aminotransferase class I/classII large" evidence="6">
    <location>
        <begin position="138"/>
        <end position="463"/>
    </location>
</feature>
<evidence type="ECO:0000313" key="8">
    <source>
        <dbReference type="Proteomes" id="UP000305067"/>
    </source>
</evidence>
<comment type="cofactor">
    <cofactor evidence="1">
        <name>pyridoxal 5'-phosphate</name>
        <dbReference type="ChEBI" id="CHEBI:597326"/>
    </cofactor>
</comment>
<dbReference type="STRING" id="1884261.A0A5C3QR02"/>
<dbReference type="CDD" id="cd00609">
    <property type="entry name" value="AAT_like"/>
    <property type="match status" value="1"/>
</dbReference>
<dbReference type="Gene3D" id="3.40.640.10">
    <property type="entry name" value="Type I PLP-dependent aspartate aminotransferase-like (Major domain)"/>
    <property type="match status" value="1"/>
</dbReference>
<keyword evidence="8" id="KW-1185">Reference proteome</keyword>
<evidence type="ECO:0000256" key="2">
    <source>
        <dbReference type="ARBA" id="ARBA00007441"/>
    </source>
</evidence>
<evidence type="ECO:0000313" key="7">
    <source>
        <dbReference type="EMBL" id="TFL04282.1"/>
    </source>
</evidence>
<protein>
    <submittedName>
        <fullName evidence="7">PLP-dependent transferase</fullName>
    </submittedName>
</protein>
<dbReference type="Pfam" id="PF00155">
    <property type="entry name" value="Aminotran_1_2"/>
    <property type="match status" value="1"/>
</dbReference>
<dbReference type="PANTHER" id="PTHR42790:SF19">
    <property type="entry name" value="KYNURENINE_ALPHA-AMINOADIPATE AMINOTRANSFERASE, MITOCHONDRIAL"/>
    <property type="match status" value="1"/>
</dbReference>
<reference evidence="7 8" key="1">
    <citation type="journal article" date="2019" name="Nat. Ecol. Evol.">
        <title>Megaphylogeny resolves global patterns of mushroom evolution.</title>
        <authorList>
            <person name="Varga T."/>
            <person name="Krizsan K."/>
            <person name="Foldi C."/>
            <person name="Dima B."/>
            <person name="Sanchez-Garcia M."/>
            <person name="Sanchez-Ramirez S."/>
            <person name="Szollosi G.J."/>
            <person name="Szarkandi J.G."/>
            <person name="Papp V."/>
            <person name="Albert L."/>
            <person name="Andreopoulos W."/>
            <person name="Angelini C."/>
            <person name="Antonin V."/>
            <person name="Barry K.W."/>
            <person name="Bougher N.L."/>
            <person name="Buchanan P."/>
            <person name="Buyck B."/>
            <person name="Bense V."/>
            <person name="Catcheside P."/>
            <person name="Chovatia M."/>
            <person name="Cooper J."/>
            <person name="Damon W."/>
            <person name="Desjardin D."/>
            <person name="Finy P."/>
            <person name="Geml J."/>
            <person name="Haridas S."/>
            <person name="Hughes K."/>
            <person name="Justo A."/>
            <person name="Karasinski D."/>
            <person name="Kautmanova I."/>
            <person name="Kiss B."/>
            <person name="Kocsube S."/>
            <person name="Kotiranta H."/>
            <person name="LaButti K.M."/>
            <person name="Lechner B.E."/>
            <person name="Liimatainen K."/>
            <person name="Lipzen A."/>
            <person name="Lukacs Z."/>
            <person name="Mihaltcheva S."/>
            <person name="Morgado L.N."/>
            <person name="Niskanen T."/>
            <person name="Noordeloos M.E."/>
            <person name="Ohm R.A."/>
            <person name="Ortiz-Santana B."/>
            <person name="Ovrebo C."/>
            <person name="Racz N."/>
            <person name="Riley R."/>
            <person name="Savchenko A."/>
            <person name="Shiryaev A."/>
            <person name="Soop K."/>
            <person name="Spirin V."/>
            <person name="Szebenyi C."/>
            <person name="Tomsovsky M."/>
            <person name="Tulloss R.E."/>
            <person name="Uehling J."/>
            <person name="Grigoriev I.V."/>
            <person name="Vagvolgyi C."/>
            <person name="Papp T."/>
            <person name="Martin F.M."/>
            <person name="Miettinen O."/>
            <person name="Hibbett D.S."/>
            <person name="Nagy L.G."/>
        </authorList>
    </citation>
    <scope>NUCLEOTIDE SEQUENCE [LARGE SCALE GENOMIC DNA]</scope>
    <source>
        <strain evidence="7 8">CBS 309.79</strain>
    </source>
</reference>
<gene>
    <name evidence="7" type="ORF">BDV98DRAFT_563869</name>
</gene>
<dbReference type="OrthoDB" id="691673at2759"/>
<dbReference type="Proteomes" id="UP000305067">
    <property type="component" value="Unassembled WGS sequence"/>
</dbReference>
<comment type="similarity">
    <text evidence="2">Belongs to the class-I pyridoxal-phosphate-dependent aminotransferase family.</text>
</comment>
<keyword evidence="5" id="KW-0663">Pyridoxal phosphate</keyword>
<dbReference type="AlphaFoldDB" id="A0A5C3QR02"/>
<evidence type="ECO:0000256" key="5">
    <source>
        <dbReference type="ARBA" id="ARBA00022898"/>
    </source>
</evidence>
<dbReference type="SUPFAM" id="SSF53383">
    <property type="entry name" value="PLP-dependent transferases"/>
    <property type="match status" value="1"/>
</dbReference>
<proteinExistence type="inferred from homology"/>
<keyword evidence="4 7" id="KW-0808">Transferase</keyword>
<dbReference type="EMBL" id="ML178819">
    <property type="protein sequence ID" value="TFL04282.1"/>
    <property type="molecule type" value="Genomic_DNA"/>
</dbReference>
<evidence type="ECO:0000259" key="6">
    <source>
        <dbReference type="Pfam" id="PF00155"/>
    </source>
</evidence>
<dbReference type="InterPro" id="IPR050859">
    <property type="entry name" value="Class-I_PLP-dep_aminotransf"/>
</dbReference>
<dbReference type="InterPro" id="IPR015421">
    <property type="entry name" value="PyrdxlP-dep_Trfase_major"/>
</dbReference>
<dbReference type="PANTHER" id="PTHR42790">
    <property type="entry name" value="AMINOTRANSFERASE"/>
    <property type="match status" value="1"/>
</dbReference>
<evidence type="ECO:0000256" key="4">
    <source>
        <dbReference type="ARBA" id="ARBA00022679"/>
    </source>
</evidence>
<accession>A0A5C3QR02</accession>
<keyword evidence="3" id="KW-0032">Aminotransferase</keyword>
<sequence>MAIAIQNEPNAQGQPSSSAVSLNAVPILPAEFYLEHFLSEGAKAKKHNPIRFLFKYESTPGLISLLAGKPNPRTFPMSSVSLTCADPWDHDKELSLTVDPDLLSQGLQYSVESGIPAFKDWLVGLQEREHGRSMEDEGWKIAVGTGSQDMLSKAFAAIVGPGDVVLIERPTYPGAITALQGLGAIMVDVQTNEEGLRPEHLQSIMENWPSDRPKPKALYTVPYGGNPAGTTIPERRRKEILALARKYNFLIIEDDPYYHLYYGEQERPASYFSLEKQLASATEPVGRVVRLDSLSKILSAGMRIGTATGPASIIEVIDRHTSSANSQTATLTQAMALTIFQNWGYDGFKAHTKFVSAFYREKRNQLENALRKHLTGLADWVPPCAGMFIWLKLHLNTAATSSSAQNDPEHGDSNELIRTKALEKGILLLPGTVCFSSGEVTPYVRMSFSLVDEAQMNEAMRRLREVILEARGGA</sequence>
<dbReference type="GO" id="GO:1901605">
    <property type="term" value="P:alpha-amino acid metabolic process"/>
    <property type="evidence" value="ECO:0007669"/>
    <property type="project" value="TreeGrafter"/>
</dbReference>
<dbReference type="GO" id="GO:0008483">
    <property type="term" value="F:transaminase activity"/>
    <property type="evidence" value="ECO:0007669"/>
    <property type="project" value="UniProtKB-KW"/>
</dbReference>
<evidence type="ECO:0000256" key="1">
    <source>
        <dbReference type="ARBA" id="ARBA00001933"/>
    </source>
</evidence>
<dbReference type="GO" id="GO:0030170">
    <property type="term" value="F:pyridoxal phosphate binding"/>
    <property type="evidence" value="ECO:0007669"/>
    <property type="project" value="InterPro"/>
</dbReference>
<name>A0A5C3QR02_9AGAR</name>
<dbReference type="InterPro" id="IPR004839">
    <property type="entry name" value="Aminotransferase_I/II_large"/>
</dbReference>
<evidence type="ECO:0000256" key="3">
    <source>
        <dbReference type="ARBA" id="ARBA00022576"/>
    </source>
</evidence>
<dbReference type="InterPro" id="IPR015424">
    <property type="entry name" value="PyrdxlP-dep_Trfase"/>
</dbReference>